<dbReference type="InterPro" id="IPR007557">
    <property type="entry name" value="PSP1_C"/>
</dbReference>
<evidence type="ECO:0000313" key="3">
    <source>
        <dbReference type="EMBL" id="CAE2303493.1"/>
    </source>
</evidence>
<name>A0A7S4NQQ4_9EUKA</name>
<gene>
    <name evidence="3" type="ORF">NAES01612_LOCUS10445</name>
</gene>
<protein>
    <recommendedName>
        <fullName evidence="2">PSP1 C-terminal domain-containing protein</fullName>
    </recommendedName>
</protein>
<dbReference type="PANTHER" id="PTHR43830:SF3">
    <property type="entry name" value="PROTEIN PSP1"/>
    <property type="match status" value="1"/>
</dbReference>
<reference evidence="3" key="1">
    <citation type="submission" date="2021-01" db="EMBL/GenBank/DDBJ databases">
        <authorList>
            <person name="Corre E."/>
            <person name="Pelletier E."/>
            <person name="Niang G."/>
            <person name="Scheremetjew M."/>
            <person name="Finn R."/>
            <person name="Kale V."/>
            <person name="Holt S."/>
            <person name="Cochrane G."/>
            <person name="Meng A."/>
            <person name="Brown T."/>
            <person name="Cohen L."/>
        </authorList>
    </citation>
    <scope>NUCLEOTIDE SEQUENCE</scope>
    <source>
        <strain evidence="3">SoJaBio B1-5/56/2</strain>
    </source>
</reference>
<feature type="domain" description="PSP1 C-terminal" evidence="2">
    <location>
        <begin position="149"/>
        <end position="234"/>
    </location>
</feature>
<feature type="region of interest" description="Disordered" evidence="1">
    <location>
        <begin position="267"/>
        <end position="293"/>
    </location>
</feature>
<dbReference type="InterPro" id="IPR047767">
    <property type="entry name" value="PSP1-like"/>
</dbReference>
<dbReference type="NCBIfam" id="NF041131">
    <property type="entry name" value="RicT_YaaT_fam"/>
    <property type="match status" value="1"/>
</dbReference>
<dbReference type="AlphaFoldDB" id="A0A7S4NQQ4"/>
<dbReference type="EMBL" id="HBKR01015775">
    <property type="protein sequence ID" value="CAE2303493.1"/>
    <property type="molecule type" value="Transcribed_RNA"/>
</dbReference>
<evidence type="ECO:0000259" key="2">
    <source>
        <dbReference type="PROSITE" id="PS51411"/>
    </source>
</evidence>
<accession>A0A7S4NQQ4</accession>
<evidence type="ECO:0000256" key="1">
    <source>
        <dbReference type="SAM" id="MobiDB-lite"/>
    </source>
</evidence>
<dbReference type="PROSITE" id="PS51411">
    <property type="entry name" value="PSP1_C"/>
    <property type="match status" value="1"/>
</dbReference>
<feature type="region of interest" description="Disordered" evidence="1">
    <location>
        <begin position="43"/>
        <end position="69"/>
    </location>
</feature>
<organism evidence="3">
    <name type="scientific">Paramoeba aestuarina</name>
    <dbReference type="NCBI Taxonomy" id="180227"/>
    <lineage>
        <taxon>Eukaryota</taxon>
        <taxon>Amoebozoa</taxon>
        <taxon>Discosea</taxon>
        <taxon>Flabellinia</taxon>
        <taxon>Dactylopodida</taxon>
        <taxon>Paramoebidae</taxon>
        <taxon>Paramoeba</taxon>
    </lineage>
</organism>
<dbReference type="Pfam" id="PF04468">
    <property type="entry name" value="PSP1"/>
    <property type="match status" value="1"/>
</dbReference>
<proteinExistence type="predicted"/>
<dbReference type="PANTHER" id="PTHR43830">
    <property type="entry name" value="PROTEIN PSP1"/>
    <property type="match status" value="1"/>
</dbReference>
<sequence length="324" mass="36792">MTHYTYQPMSTTTPYFFTSDASLHPKKTVPHVLRDKTNVRSDSLRQNPLTPVHDPWKPMTPKETPTKVTKSLTDSTVLLGFKTQSAHFTSSIPVAPGEFVIVECDRGIRCGIALEILGTPGKSPVEQFRGTSRDPFEVKSQGDFPQIHGKVLRIATEKEKRSLEDLKFLEQHAMILCQEAILELNLPCDLIDCEFQFDRKKITFFFFANAPIDFRALVRELYRVFGARIWMQNVNPNVRNEGPKEDTPPGKSEYSIPMAWKTPAKVTPPKSEFPMRSEDFLRPSPTPPKISLNCVDRTHSDARLTEKAFDPQFISDILKLASEP</sequence>
<dbReference type="GO" id="GO:0005737">
    <property type="term" value="C:cytoplasm"/>
    <property type="evidence" value="ECO:0007669"/>
    <property type="project" value="TreeGrafter"/>
</dbReference>